<dbReference type="Gene3D" id="2.60.40.1180">
    <property type="entry name" value="Golgi alpha-mannosidase II"/>
    <property type="match status" value="1"/>
</dbReference>
<dbReference type="InterPro" id="IPR013783">
    <property type="entry name" value="Ig-like_fold"/>
</dbReference>
<accession>I7A1M3</accession>
<dbReference type="Pfam" id="PF00128">
    <property type="entry name" value="Alpha-amylase"/>
    <property type="match status" value="1"/>
</dbReference>
<dbReference type="AlphaFoldDB" id="I7A1M3"/>
<dbReference type="RefSeq" id="WP_014855328.1">
    <property type="nucleotide sequence ID" value="NC_018178.1"/>
</dbReference>
<dbReference type="InterPro" id="IPR006047">
    <property type="entry name" value="GH13_cat_dom"/>
</dbReference>
<dbReference type="Proteomes" id="UP000009011">
    <property type="component" value="Chromosome"/>
</dbReference>
<dbReference type="Gene3D" id="3.20.20.80">
    <property type="entry name" value="Glycosidases"/>
    <property type="match status" value="1"/>
</dbReference>
<feature type="domain" description="Glycosyl hydrolase family 13 catalytic" evidence="2">
    <location>
        <begin position="160"/>
        <end position="590"/>
    </location>
</feature>
<dbReference type="SMART" id="SM00642">
    <property type="entry name" value="Aamy"/>
    <property type="match status" value="1"/>
</dbReference>
<dbReference type="InterPro" id="IPR017853">
    <property type="entry name" value="GH"/>
</dbReference>
<evidence type="ECO:0000313" key="4">
    <source>
        <dbReference type="Proteomes" id="UP000009011"/>
    </source>
</evidence>
<dbReference type="Gene3D" id="2.60.40.10">
    <property type="entry name" value="Immunoglobulins"/>
    <property type="match status" value="1"/>
</dbReference>
<reference evidence="3 4" key="1">
    <citation type="journal article" date="2013" name="PLoS ONE">
        <title>Genomic analysis of Melioribacter roseus, facultatively anaerobic organotrophic bacterium representing a novel deep lineage within Bacteriodetes/Chlorobi group.</title>
        <authorList>
            <person name="Kadnikov V.V."/>
            <person name="Mardanov A.V."/>
            <person name="Podosokorskaya O.A."/>
            <person name="Gavrilov S.N."/>
            <person name="Kublanov I.V."/>
            <person name="Beletsky A.V."/>
            <person name="Bonch-Osmolovskaya E.A."/>
            <person name="Ravin N.V."/>
        </authorList>
    </citation>
    <scope>NUCLEOTIDE SEQUENCE [LARGE SCALE GENOMIC DNA]</scope>
    <source>
        <strain evidence="4">JCM 17771 / P3M-2</strain>
    </source>
</reference>
<proteinExistence type="inferred from homology"/>
<dbReference type="Pfam" id="PF02922">
    <property type="entry name" value="CBM_48"/>
    <property type="match status" value="1"/>
</dbReference>
<dbReference type="PATRIC" id="fig|1191523.3.peg.677"/>
<evidence type="ECO:0000256" key="1">
    <source>
        <dbReference type="ARBA" id="ARBA00008061"/>
    </source>
</evidence>
<dbReference type="HOGENOM" id="CLU_004744_4_1_10"/>
<dbReference type="STRING" id="1191523.MROS_0648"/>
<comment type="similarity">
    <text evidence="1">Belongs to the glycosyl hydrolase 13 family.</text>
</comment>
<gene>
    <name evidence="3" type="ordered locus">MROS_0648</name>
</gene>
<evidence type="ECO:0000313" key="3">
    <source>
        <dbReference type="EMBL" id="AFN73891.1"/>
    </source>
</evidence>
<dbReference type="InterPro" id="IPR013780">
    <property type="entry name" value="Glyco_hydro_b"/>
</dbReference>
<dbReference type="OrthoDB" id="9805159at2"/>
<dbReference type="InterPro" id="IPR014756">
    <property type="entry name" value="Ig_E-set"/>
</dbReference>
<evidence type="ECO:0000259" key="2">
    <source>
        <dbReference type="SMART" id="SM00642"/>
    </source>
</evidence>
<sequence length="686" mass="79961">MFVIDNKPEVKEKKLSEFQIRYRELDRYYSEKELGSVVKEGATIFRLFAPSPVQVRLCVFEKPEDSFCREYFMERDDDGVWEILIDEDLTGKFYGYKVYHEGEDISNPNKPICTDPYSKAVATFTTYQNPRRSIVVKQKDFDWEGTEYVHRDWRDLIIYECHVRDMTIDKTSGAKSPGTYKGMVERDIKGGLNYIKSLGVNAVELLPVHEYGYCELPYGTIKNGVINNINPYERNHWGYMTAAYFAPAAYYSENSPSFRWNRWIGKSGRQIEDFKEMVKAFHKENIAVILDVVYNHFSEYELGNLKQIDKEYYFRLDENGNFESRSWCGNDLKTERPMVRRLIIESLLYWMTEYHIDGFRFDIATLIDWETIERFTNEARKINPDVILIAEPWGGGAYNPGGFSDRGWAAWNDQIRNGIKGENPFNGKGWIFGKWYGNNSPKRIKSYVNGTLRRDEYGIYNKKEHSVNYIESHDNYTLGDFIRIASGEVDAHKIIKNVDEFVRLSPRQLKLNKLAALFLLTSQGMIMIHEGQEFARSKVIPYNIKAPDPRKGTMDNDSYNKDNKTNYINYAQAETNKELLDYYKGLIEIRNKYEAFRRANYNDIAFFDHVKSEFGLAYLLKYGEEHFTVLFNAEQEVNLEFPLPPGNWEILANDKQAGVKKLGEASGNIIVPPVSGCILRMIRDRS</sequence>
<dbReference type="KEGG" id="mro:MROS_0648"/>
<dbReference type="eggNOG" id="COG1523">
    <property type="taxonomic scope" value="Bacteria"/>
</dbReference>
<keyword evidence="4" id="KW-1185">Reference proteome</keyword>
<name>I7A1M3_MELRP</name>
<protein>
    <submittedName>
        <fullName evidence="3">Pullulanase</fullName>
    </submittedName>
</protein>
<dbReference type="InterPro" id="IPR004193">
    <property type="entry name" value="Glyco_hydro_13_N"/>
</dbReference>
<dbReference type="GO" id="GO:0004553">
    <property type="term" value="F:hydrolase activity, hydrolyzing O-glycosyl compounds"/>
    <property type="evidence" value="ECO:0007669"/>
    <property type="project" value="InterPro"/>
</dbReference>
<dbReference type="GO" id="GO:0005975">
    <property type="term" value="P:carbohydrate metabolic process"/>
    <property type="evidence" value="ECO:0007669"/>
    <property type="project" value="InterPro"/>
</dbReference>
<organism evidence="3 4">
    <name type="scientific">Melioribacter roseus (strain DSM 23840 / JCM 17771 / VKM B-2668 / P3M-2)</name>
    <dbReference type="NCBI Taxonomy" id="1191523"/>
    <lineage>
        <taxon>Bacteria</taxon>
        <taxon>Pseudomonadati</taxon>
        <taxon>Ignavibacteriota</taxon>
        <taxon>Ignavibacteria</taxon>
        <taxon>Ignavibacteriales</taxon>
        <taxon>Melioribacteraceae</taxon>
        <taxon>Melioribacter</taxon>
    </lineage>
</organism>
<dbReference type="PANTHER" id="PTHR43002">
    <property type="entry name" value="GLYCOGEN DEBRANCHING ENZYME"/>
    <property type="match status" value="1"/>
</dbReference>
<dbReference type="SUPFAM" id="SSF51445">
    <property type="entry name" value="(Trans)glycosidases"/>
    <property type="match status" value="1"/>
</dbReference>
<dbReference type="CDD" id="cd02860">
    <property type="entry name" value="E_set_Pullulanase"/>
    <property type="match status" value="1"/>
</dbReference>
<dbReference type="EMBL" id="CP003557">
    <property type="protein sequence ID" value="AFN73891.1"/>
    <property type="molecule type" value="Genomic_DNA"/>
</dbReference>
<dbReference type="SUPFAM" id="SSF81296">
    <property type="entry name" value="E set domains"/>
    <property type="match status" value="1"/>
</dbReference>